<accession>A0A7W6LJ36</accession>
<dbReference type="InterPro" id="IPR036390">
    <property type="entry name" value="WH_DNA-bd_sf"/>
</dbReference>
<keyword evidence="3" id="KW-0804">Transcription</keyword>
<evidence type="ECO:0000313" key="6">
    <source>
        <dbReference type="Proteomes" id="UP000519897"/>
    </source>
</evidence>
<evidence type="ECO:0000256" key="1">
    <source>
        <dbReference type="ARBA" id="ARBA00023015"/>
    </source>
</evidence>
<dbReference type="RefSeq" id="WP_165131953.1">
    <property type="nucleotide sequence ID" value="NZ_CP049249.1"/>
</dbReference>
<dbReference type="InterPro" id="IPR000524">
    <property type="entry name" value="Tscrpt_reg_HTH_GntR"/>
</dbReference>
<name>A0A7W6LJ36_9HYPH</name>
<keyword evidence="6" id="KW-1185">Reference proteome</keyword>
<dbReference type="Gene3D" id="1.10.10.10">
    <property type="entry name" value="Winged helix-like DNA-binding domain superfamily/Winged helix DNA-binding domain"/>
    <property type="match status" value="1"/>
</dbReference>
<feature type="domain" description="HTH gntR-type" evidence="4">
    <location>
        <begin position="11"/>
        <end position="79"/>
    </location>
</feature>
<dbReference type="PROSITE" id="PS50949">
    <property type="entry name" value="HTH_GNTR"/>
    <property type="match status" value="1"/>
</dbReference>
<dbReference type="EMBL" id="JACIEC010000006">
    <property type="protein sequence ID" value="MBB4145299.1"/>
    <property type="molecule type" value="Genomic_DNA"/>
</dbReference>
<protein>
    <submittedName>
        <fullName evidence="5">DNA-binding transcriptional regulator YhcF (GntR family)</fullName>
    </submittedName>
</protein>
<dbReference type="InterPro" id="IPR036388">
    <property type="entry name" value="WH-like_DNA-bd_sf"/>
</dbReference>
<keyword evidence="1" id="KW-0805">Transcription regulation</keyword>
<reference evidence="5 6" key="1">
    <citation type="submission" date="2020-08" db="EMBL/GenBank/DDBJ databases">
        <title>Genomic Encyclopedia of Type Strains, Phase IV (KMG-IV): sequencing the most valuable type-strain genomes for metagenomic binning, comparative biology and taxonomic classification.</title>
        <authorList>
            <person name="Goeker M."/>
        </authorList>
    </citation>
    <scope>NUCLEOTIDE SEQUENCE [LARGE SCALE GENOMIC DNA]</scope>
    <source>
        <strain evidence="5 6">DSM 29514</strain>
    </source>
</reference>
<comment type="caution">
    <text evidence="5">The sequence shown here is derived from an EMBL/GenBank/DDBJ whole genome shotgun (WGS) entry which is preliminary data.</text>
</comment>
<organism evidence="5 6">
    <name type="scientific">Rhizobium rhizoryzae</name>
    <dbReference type="NCBI Taxonomy" id="451876"/>
    <lineage>
        <taxon>Bacteria</taxon>
        <taxon>Pseudomonadati</taxon>
        <taxon>Pseudomonadota</taxon>
        <taxon>Alphaproteobacteria</taxon>
        <taxon>Hyphomicrobiales</taxon>
        <taxon>Rhizobiaceae</taxon>
        <taxon>Rhizobium/Agrobacterium group</taxon>
        <taxon>Rhizobium</taxon>
    </lineage>
</organism>
<evidence type="ECO:0000256" key="3">
    <source>
        <dbReference type="ARBA" id="ARBA00023163"/>
    </source>
</evidence>
<dbReference type="SUPFAM" id="SSF46785">
    <property type="entry name" value="Winged helix' DNA-binding domain"/>
    <property type="match status" value="1"/>
</dbReference>
<dbReference type="AlphaFoldDB" id="A0A7W6LJ36"/>
<dbReference type="SMART" id="SM00345">
    <property type="entry name" value="HTH_GNTR"/>
    <property type="match status" value="1"/>
</dbReference>
<sequence>MKFAVDRNLPLPLRNQLHGLIEYGISCGELAPGEILPSVRELADMVGVAPMTVAQVYADLKEKGLLQTRPGSGTFVADRQSGGATDPTKHVYLYRQIDNLIEQSRKLGFQPTELIAAINTRLRQSDHGPARPRVLVVGLFPDATRSYADFLGRKLANHARVEFTTISALEQNPQDVLEARSADLVVTIVNRLQQVKTLLPDANVMAIRFTPSEETRRALASLDSRTKVAAVSLFPEFLPILKAGIERFAPHVSHITAGTMDMPAFRAELAEADVIIHATGADETLEDSYPQLPRIEYRHAPDEVDIERIIIPALPS</sequence>
<gene>
    <name evidence="5" type="ORF">GGQ72_003862</name>
</gene>
<dbReference type="GO" id="GO:0003700">
    <property type="term" value="F:DNA-binding transcription factor activity"/>
    <property type="evidence" value="ECO:0007669"/>
    <property type="project" value="InterPro"/>
</dbReference>
<evidence type="ECO:0000313" key="5">
    <source>
        <dbReference type="EMBL" id="MBB4145299.1"/>
    </source>
</evidence>
<proteinExistence type="predicted"/>
<keyword evidence="2 5" id="KW-0238">DNA-binding</keyword>
<dbReference type="Proteomes" id="UP000519897">
    <property type="component" value="Unassembled WGS sequence"/>
</dbReference>
<dbReference type="GO" id="GO:0003677">
    <property type="term" value="F:DNA binding"/>
    <property type="evidence" value="ECO:0007669"/>
    <property type="project" value="UniProtKB-KW"/>
</dbReference>
<dbReference type="PANTHER" id="PTHR38445:SF7">
    <property type="entry name" value="GNTR-FAMILY TRANSCRIPTIONAL REGULATOR"/>
    <property type="match status" value="1"/>
</dbReference>
<dbReference type="PANTHER" id="PTHR38445">
    <property type="entry name" value="HTH-TYPE TRANSCRIPTIONAL REPRESSOR YTRA"/>
    <property type="match status" value="1"/>
</dbReference>
<dbReference type="Pfam" id="PF00392">
    <property type="entry name" value="GntR"/>
    <property type="match status" value="1"/>
</dbReference>
<dbReference type="CDD" id="cd07377">
    <property type="entry name" value="WHTH_GntR"/>
    <property type="match status" value="1"/>
</dbReference>
<evidence type="ECO:0000259" key="4">
    <source>
        <dbReference type="PROSITE" id="PS50949"/>
    </source>
</evidence>
<evidence type="ECO:0000256" key="2">
    <source>
        <dbReference type="ARBA" id="ARBA00023125"/>
    </source>
</evidence>